<accession>A0A6G8RSU5</accession>
<dbReference type="RefSeq" id="WP_166221867.1">
    <property type="nucleotide sequence ID" value="NZ_CP049801.1"/>
</dbReference>
<reference evidence="1 2" key="1">
    <citation type="submission" date="2020-03" db="EMBL/GenBank/DDBJ databases">
        <authorList>
            <person name="Zhu W."/>
        </authorList>
    </citation>
    <scope>NUCLEOTIDE SEQUENCE [LARGE SCALE GENOMIC DNA]</scope>
    <source>
        <strain evidence="1 2">323-1</strain>
    </source>
</reference>
<dbReference type="Proteomes" id="UP000502297">
    <property type="component" value="Chromosome"/>
</dbReference>
<dbReference type="PANTHER" id="PTHR38008">
    <property type="entry name" value="HEMOLYSIN-RELATED"/>
    <property type="match status" value="1"/>
</dbReference>
<dbReference type="Pfam" id="PF03891">
    <property type="entry name" value="DUF333"/>
    <property type="match status" value="1"/>
</dbReference>
<protein>
    <submittedName>
        <fullName evidence="1">DUF333 domain-containing protein</fullName>
    </submittedName>
</protein>
<dbReference type="PANTHER" id="PTHR38008:SF2">
    <property type="entry name" value="HEMOLYSIN"/>
    <property type="match status" value="1"/>
</dbReference>
<dbReference type="AlphaFoldDB" id="A0A6G8RSU5"/>
<evidence type="ECO:0000313" key="1">
    <source>
        <dbReference type="EMBL" id="QIO05002.1"/>
    </source>
</evidence>
<organism evidence="1 2">
    <name type="scientific">Acinetobacter shaoyimingii</name>
    <dbReference type="NCBI Taxonomy" id="2715164"/>
    <lineage>
        <taxon>Bacteria</taxon>
        <taxon>Pseudomonadati</taxon>
        <taxon>Pseudomonadota</taxon>
        <taxon>Gammaproteobacteria</taxon>
        <taxon>Moraxellales</taxon>
        <taxon>Moraxellaceae</taxon>
        <taxon>Acinetobacter</taxon>
    </lineage>
</organism>
<proteinExistence type="predicted"/>
<keyword evidence="2" id="KW-1185">Reference proteome</keyword>
<sequence>MKNNLLLISVICSVAGLTACETTKQNQEELKPRIGMPNPASAYCVEQGGTLSIKKDADGGERGICTLANGQQVDEWDFFRKANGK</sequence>
<gene>
    <name evidence="1" type="ORF">G8E00_02950</name>
</gene>
<dbReference type="KEGG" id="asha:G8E00_02950"/>
<evidence type="ECO:0000313" key="2">
    <source>
        <dbReference type="Proteomes" id="UP000502297"/>
    </source>
</evidence>
<name>A0A6G8RSU5_9GAMM</name>
<dbReference type="InterPro" id="IPR005590">
    <property type="entry name" value="DUF333"/>
</dbReference>
<dbReference type="PROSITE" id="PS51257">
    <property type="entry name" value="PROKAR_LIPOPROTEIN"/>
    <property type="match status" value="1"/>
</dbReference>
<dbReference type="EMBL" id="CP049801">
    <property type="protein sequence ID" value="QIO05002.1"/>
    <property type="molecule type" value="Genomic_DNA"/>
</dbReference>